<reference evidence="8" key="1">
    <citation type="submission" date="2014-10" db="EMBL/GenBank/DDBJ databases">
        <title>Characterization of Lactobacillus fermentum phage vB_S_LfeInf.</title>
        <authorList>
            <person name="Liu M."/>
            <person name="Gill J.J."/>
            <person name="Berry J."/>
            <person name="Young R.III."/>
            <person name="Summer E.J."/>
        </authorList>
    </citation>
    <scope>NUCLEOTIDE SEQUENCE [LARGE SCALE GENOMIC DNA]</scope>
</reference>
<evidence type="ECO:0000256" key="1">
    <source>
        <dbReference type="ARBA" id="ARBA00000632"/>
    </source>
</evidence>
<sequence>MTFKKRYTVPIVLAMATLALSTPVATGAVPLAENQVSTTLVAHAATIKHYGVDWSKYQGNSGIWGYSRDDFSISQIGGYYNGTFVPQSTYSSQVANTIAQNKRAHTYIFSQFSGTWQADQMLNYYLPRIQTPKGSIVALDVESGNPDTASVEYALKRVQDAGYTAVLYGYKGFLINHLGTDGLQEIANQYPLWLAEYPNYQVTTEPNYNFFPSFDNVQMLQFTSTYIAGGLDGNVDFTGITENGYKNGNAQRPATKTPATETGQQLHQDTHSYNVKSGDTLSAIASKYNMTVNALATLNGISNPNLIYPGQTLRVADSGKGNSVSDKATAPIANNVSTNSYVVKSGDTLSGIASRYGMSTSALASLNGISNANLIYPGQVLKVSGSSNGSSATTYTVKSGDSLSGIASRYGTTVSALASLNGISNPNWIYPGQVLKISGSQASSHTYTVRSGDTLSGIASRLGVSWYSLKAKNGISNANLIYPGQVLSY</sequence>
<feature type="domain" description="LysM" evidence="6">
    <location>
        <begin position="393"/>
        <end position="437"/>
    </location>
</feature>
<reference evidence="7 8" key="2">
    <citation type="journal article" date="2015" name="Biotechnol. Biofuels">
        <title>Bacteriophage application restores ethanol fermentation characteristics disrupted by Lactobacillus fermentum.</title>
        <authorList>
            <person name="Liu M."/>
            <person name="Bischoff K.M."/>
            <person name="Gill J.J."/>
            <person name="Mire-Criscione M.D."/>
            <person name="Berry J.D."/>
            <person name="Young R."/>
            <person name="Summer E.J."/>
        </authorList>
    </citation>
    <scope>NUCLEOTIDE SEQUENCE [LARGE SCALE GENOMIC DNA]</scope>
</reference>
<dbReference type="Pfam" id="PF01183">
    <property type="entry name" value="Glyco_hydro_25"/>
    <property type="match status" value="1"/>
</dbReference>
<comment type="catalytic activity">
    <reaction evidence="1">
        <text>Hydrolysis of (1-&gt;4)-beta-linkages between N-acetylmuramic acid and N-acetyl-D-glucosamine residues in a peptidoglycan and between N-acetyl-D-glucosamine residues in chitodextrins.</text>
        <dbReference type="EC" id="3.2.1.17"/>
    </reaction>
</comment>
<dbReference type="InterPro" id="IPR002053">
    <property type="entry name" value="Glyco_hydro_25"/>
</dbReference>
<dbReference type="PANTHER" id="PTHR33734:SF22">
    <property type="entry name" value="MEMBRANE-BOUND LYTIC MUREIN TRANSGLYCOSYLASE D"/>
    <property type="match status" value="1"/>
</dbReference>
<keyword evidence="8" id="KW-1185">Reference proteome</keyword>
<dbReference type="PROSITE" id="PS51904">
    <property type="entry name" value="GLYCOSYL_HYDROL_F25_2"/>
    <property type="match status" value="1"/>
</dbReference>
<feature type="domain" description="LysM" evidence="6">
    <location>
        <begin position="271"/>
        <end position="315"/>
    </location>
</feature>
<evidence type="ECO:0000313" key="7">
    <source>
        <dbReference type="EMBL" id="AIZ94677.1"/>
    </source>
</evidence>
<comment type="similarity">
    <text evidence="2">Belongs to the glycosyl hydrolase 25 family.</text>
</comment>
<protein>
    <recommendedName>
        <fullName evidence="3">lysozyme</fullName>
        <ecNumber evidence="3">3.2.1.17</ecNumber>
    </recommendedName>
</protein>
<dbReference type="Proteomes" id="UP000030922">
    <property type="component" value="Segment"/>
</dbReference>
<dbReference type="EMBL" id="KP054477">
    <property type="protein sequence ID" value="AIZ94677.1"/>
    <property type="molecule type" value="Genomic_DNA"/>
</dbReference>
<keyword evidence="5" id="KW-0326">Glycosidase</keyword>
<organism evidence="7 8">
    <name type="scientific">Lactobacillus phage LfeInf</name>
    <dbReference type="NCBI Taxonomy" id="1567484"/>
    <lineage>
        <taxon>Viruses</taxon>
        <taxon>Duplodnaviria</taxon>
        <taxon>Heunggongvirae</taxon>
        <taxon>Uroviricota</taxon>
        <taxon>Caudoviricetes</taxon>
        <taxon>Herelleviridae</taxon>
        <taxon>Hopescreekvirus</taxon>
        <taxon>Hopescreekvirus LfeInf</taxon>
    </lineage>
</organism>
<dbReference type="Gene3D" id="3.20.20.80">
    <property type="entry name" value="Glycosidases"/>
    <property type="match status" value="1"/>
</dbReference>
<dbReference type="InterPro" id="IPR017853">
    <property type="entry name" value="GH"/>
</dbReference>
<dbReference type="SMART" id="SM00257">
    <property type="entry name" value="LysM"/>
    <property type="match status" value="4"/>
</dbReference>
<dbReference type="SMART" id="SM00641">
    <property type="entry name" value="Glyco_25"/>
    <property type="match status" value="1"/>
</dbReference>
<dbReference type="GO" id="GO:0009253">
    <property type="term" value="P:peptidoglycan catabolic process"/>
    <property type="evidence" value="ECO:0007669"/>
    <property type="project" value="InterPro"/>
</dbReference>
<keyword evidence="4" id="KW-0378">Hydrolase</keyword>
<dbReference type="EC" id="3.2.1.17" evidence="3"/>
<dbReference type="InterPro" id="IPR018077">
    <property type="entry name" value="Glyco_hydro_fam25_subgr"/>
</dbReference>
<feature type="domain" description="LysM" evidence="6">
    <location>
        <begin position="445"/>
        <end position="489"/>
    </location>
</feature>
<dbReference type="PANTHER" id="PTHR33734">
    <property type="entry name" value="LYSM DOMAIN-CONTAINING GPI-ANCHORED PROTEIN 2"/>
    <property type="match status" value="1"/>
</dbReference>
<evidence type="ECO:0000313" key="8">
    <source>
        <dbReference type="Proteomes" id="UP000030922"/>
    </source>
</evidence>
<dbReference type="Gene3D" id="3.10.350.10">
    <property type="entry name" value="LysM domain"/>
    <property type="match status" value="4"/>
</dbReference>
<accession>A0A0A7NU10</accession>
<evidence type="ECO:0000256" key="4">
    <source>
        <dbReference type="ARBA" id="ARBA00022801"/>
    </source>
</evidence>
<dbReference type="GO" id="GO:0003796">
    <property type="term" value="F:lysozyme activity"/>
    <property type="evidence" value="ECO:0007669"/>
    <property type="project" value="UniProtKB-EC"/>
</dbReference>
<feature type="domain" description="LysM" evidence="6">
    <location>
        <begin position="339"/>
        <end position="383"/>
    </location>
</feature>
<dbReference type="SUPFAM" id="SSF51445">
    <property type="entry name" value="(Trans)glycosidases"/>
    <property type="match status" value="1"/>
</dbReference>
<name>A0A0A7NU10_9CAUD</name>
<dbReference type="Pfam" id="PF01476">
    <property type="entry name" value="LysM"/>
    <property type="match status" value="4"/>
</dbReference>
<dbReference type="InterPro" id="IPR018392">
    <property type="entry name" value="LysM"/>
</dbReference>
<dbReference type="CDD" id="cd00118">
    <property type="entry name" value="LysM"/>
    <property type="match status" value="4"/>
</dbReference>
<dbReference type="GeneID" id="26793839"/>
<proteinExistence type="inferred from homology"/>
<evidence type="ECO:0000256" key="3">
    <source>
        <dbReference type="ARBA" id="ARBA00012732"/>
    </source>
</evidence>
<dbReference type="OrthoDB" id="8856at10239"/>
<evidence type="ECO:0000256" key="5">
    <source>
        <dbReference type="ARBA" id="ARBA00023295"/>
    </source>
</evidence>
<dbReference type="KEGG" id="vg:26793839"/>
<evidence type="ECO:0000256" key="2">
    <source>
        <dbReference type="ARBA" id="ARBA00010646"/>
    </source>
</evidence>
<dbReference type="PROSITE" id="PS51782">
    <property type="entry name" value="LYSM"/>
    <property type="match status" value="4"/>
</dbReference>
<dbReference type="GO" id="GO:0016998">
    <property type="term" value="P:cell wall macromolecule catabolic process"/>
    <property type="evidence" value="ECO:0007669"/>
    <property type="project" value="InterPro"/>
</dbReference>
<dbReference type="RefSeq" id="YP_009222289.1">
    <property type="nucleotide sequence ID" value="NC_029058.1"/>
</dbReference>
<gene>
    <name evidence="7" type="ORF">LfeInf_051</name>
</gene>
<evidence type="ECO:0000259" key="6">
    <source>
        <dbReference type="PROSITE" id="PS51782"/>
    </source>
</evidence>
<dbReference type="SUPFAM" id="SSF54106">
    <property type="entry name" value="LysM domain"/>
    <property type="match status" value="4"/>
</dbReference>
<dbReference type="GO" id="GO:0008932">
    <property type="term" value="F:lytic endotransglycosylase activity"/>
    <property type="evidence" value="ECO:0007669"/>
    <property type="project" value="TreeGrafter"/>
</dbReference>
<dbReference type="InterPro" id="IPR036779">
    <property type="entry name" value="LysM_dom_sf"/>
</dbReference>